<dbReference type="Pfam" id="PF00787">
    <property type="entry name" value="PX"/>
    <property type="match status" value="1"/>
</dbReference>
<dbReference type="GO" id="GO:0008333">
    <property type="term" value="P:endosome to lysosome transport"/>
    <property type="evidence" value="ECO:0007669"/>
    <property type="project" value="TreeGrafter"/>
</dbReference>
<dbReference type="GO" id="GO:0005764">
    <property type="term" value="C:lysosome"/>
    <property type="evidence" value="ECO:0007669"/>
    <property type="project" value="UniProtKB-SubCell"/>
</dbReference>
<evidence type="ECO:0000256" key="13">
    <source>
        <dbReference type="ARBA" id="ARBA00023228"/>
    </source>
</evidence>
<dbReference type="PROSITE" id="PS50195">
    <property type="entry name" value="PX"/>
    <property type="match status" value="1"/>
</dbReference>
<gene>
    <name evidence="19" type="ORF">V1264_012794</name>
</gene>
<dbReference type="GO" id="GO:0031901">
    <property type="term" value="C:early endosome membrane"/>
    <property type="evidence" value="ECO:0007669"/>
    <property type="project" value="UniProtKB-SubCell"/>
</dbReference>
<comment type="caution">
    <text evidence="19">The sequence shown here is derived from an EMBL/GenBank/DDBJ whole genome shotgun (WGS) entry which is preliminary data.</text>
</comment>
<evidence type="ECO:0000256" key="5">
    <source>
        <dbReference type="ARBA" id="ARBA00022448"/>
    </source>
</evidence>
<dbReference type="InterPro" id="IPR051837">
    <property type="entry name" value="SortingNexin/PXDomain-PKLike"/>
</dbReference>
<evidence type="ECO:0000256" key="12">
    <source>
        <dbReference type="ARBA" id="ARBA00023136"/>
    </source>
</evidence>
<dbReference type="GO" id="GO:0031902">
    <property type="term" value="C:late endosome membrane"/>
    <property type="evidence" value="ECO:0007669"/>
    <property type="project" value="UniProtKB-SubCell"/>
</dbReference>
<dbReference type="GO" id="GO:0035091">
    <property type="term" value="F:phosphatidylinositol binding"/>
    <property type="evidence" value="ECO:0007669"/>
    <property type="project" value="InterPro"/>
</dbReference>
<evidence type="ECO:0000256" key="17">
    <source>
        <dbReference type="SAM" id="MobiDB-lite"/>
    </source>
</evidence>
<keyword evidence="8" id="KW-0967">Endosome</keyword>
<evidence type="ECO:0000256" key="4">
    <source>
        <dbReference type="ARBA" id="ARBA00004496"/>
    </source>
</evidence>
<proteinExistence type="predicted"/>
<comment type="subcellular location">
    <subcellularLocation>
        <location evidence="4">Cytoplasm</location>
    </subcellularLocation>
    <subcellularLocation>
        <location evidence="1">Early endosome membrane</location>
    </subcellularLocation>
    <subcellularLocation>
        <location evidence="3">Late endosome membrane</location>
        <topology evidence="3">Peripheral membrane protein</topology>
        <orientation evidence="3">Cytoplasmic side</orientation>
    </subcellularLocation>
    <subcellularLocation>
        <location evidence="2">Lysosome</location>
    </subcellularLocation>
</comment>
<accession>A0AAN9GMP3</accession>
<dbReference type="Proteomes" id="UP001374579">
    <property type="component" value="Unassembled WGS sequence"/>
</dbReference>
<evidence type="ECO:0000256" key="10">
    <source>
        <dbReference type="ARBA" id="ARBA00023054"/>
    </source>
</evidence>
<sequence length="407" mass="44638">MADNGDSSSREERAGSDPKEIPIKPSAINIDFNSASFVSQRSSSLETFGSVTSLNSSDGNTAEPKTPKNQDKNASAVSEESKLQNSNMTASRDSGNDSSSTEGNKDDPSSDSQAWMYNNESLPASMLHPAHRSTPVKDGEYLSTVSEEGGETTLDADGDEDKEDGGQERTVYLPGDLSTPILGYETMESRTRFTVFKIHVHKAATDAESTGWFVFRRYSDFLHLNERLKYQYPGFRLALPPKRWFRDNFDSNFLEDRVLGLQAFLDNITGHKDILNSAAVRAFLCVDDPPGPHDSLEESRALCETLEESVYSLKQDLTEKESEVTLLKEELELYKSQVELLSNQLRVVTGGAPAKGGEALTPSSTRHSLAECDRDAPPSPVTGEAKSGDELQAQDTQHSEETSSSTE</sequence>
<keyword evidence="12" id="KW-0472">Membrane</keyword>
<dbReference type="SUPFAM" id="SSF64268">
    <property type="entry name" value="PX domain"/>
    <property type="match status" value="1"/>
</dbReference>
<evidence type="ECO:0000256" key="16">
    <source>
        <dbReference type="SAM" id="Coils"/>
    </source>
</evidence>
<dbReference type="Gene3D" id="3.30.1520.10">
    <property type="entry name" value="Phox-like domain"/>
    <property type="match status" value="1"/>
</dbReference>
<dbReference type="PANTHER" id="PTHR22999:SF23">
    <property type="entry name" value="SORTING NEXIN-16"/>
    <property type="match status" value="1"/>
</dbReference>
<dbReference type="InterPro" id="IPR036871">
    <property type="entry name" value="PX_dom_sf"/>
</dbReference>
<dbReference type="GO" id="GO:0045022">
    <property type="term" value="P:early endosome to late endosome transport"/>
    <property type="evidence" value="ECO:0007669"/>
    <property type="project" value="TreeGrafter"/>
</dbReference>
<keyword evidence="7" id="KW-0597">Phosphoprotein</keyword>
<feature type="coiled-coil region" evidence="16">
    <location>
        <begin position="303"/>
        <end position="344"/>
    </location>
</feature>
<keyword evidence="10 16" id="KW-0175">Coiled coil</keyword>
<dbReference type="InterPro" id="IPR001683">
    <property type="entry name" value="PX_dom"/>
</dbReference>
<dbReference type="AlphaFoldDB" id="A0AAN9GMP3"/>
<keyword evidence="5" id="KW-0813">Transport</keyword>
<feature type="domain" description="PX" evidence="18">
    <location>
        <begin position="174"/>
        <end position="291"/>
    </location>
</feature>
<keyword evidence="20" id="KW-1185">Reference proteome</keyword>
<reference evidence="19 20" key="1">
    <citation type="submission" date="2024-02" db="EMBL/GenBank/DDBJ databases">
        <title>Chromosome-scale genome assembly of the rough periwinkle Littorina saxatilis.</title>
        <authorList>
            <person name="De Jode A."/>
            <person name="Faria R."/>
            <person name="Formenti G."/>
            <person name="Sims Y."/>
            <person name="Smith T.P."/>
            <person name="Tracey A."/>
            <person name="Wood J.M.D."/>
            <person name="Zagrodzka Z.B."/>
            <person name="Johannesson K."/>
            <person name="Butlin R.K."/>
            <person name="Leder E.H."/>
        </authorList>
    </citation>
    <scope>NUCLEOTIDE SEQUENCE [LARGE SCALE GENOMIC DNA]</scope>
    <source>
        <strain evidence="19">Snail1</strain>
        <tissue evidence="19">Muscle</tissue>
    </source>
</reference>
<evidence type="ECO:0000256" key="11">
    <source>
        <dbReference type="ARBA" id="ARBA00023121"/>
    </source>
</evidence>
<evidence type="ECO:0000256" key="8">
    <source>
        <dbReference type="ARBA" id="ARBA00022753"/>
    </source>
</evidence>
<evidence type="ECO:0000256" key="3">
    <source>
        <dbReference type="ARBA" id="ARBA00004492"/>
    </source>
</evidence>
<feature type="region of interest" description="Disordered" evidence="17">
    <location>
        <begin position="147"/>
        <end position="169"/>
    </location>
</feature>
<keyword evidence="11" id="KW-0446">Lipid-binding</keyword>
<feature type="region of interest" description="Disordered" evidence="17">
    <location>
        <begin position="1"/>
        <end position="115"/>
    </location>
</feature>
<keyword evidence="6" id="KW-0963">Cytoplasm</keyword>
<evidence type="ECO:0000256" key="2">
    <source>
        <dbReference type="ARBA" id="ARBA00004371"/>
    </source>
</evidence>
<name>A0AAN9GMP3_9CAEN</name>
<evidence type="ECO:0000256" key="9">
    <source>
        <dbReference type="ARBA" id="ARBA00022927"/>
    </source>
</evidence>
<feature type="compositionally biased region" description="Basic and acidic residues" evidence="17">
    <location>
        <begin position="8"/>
        <end position="22"/>
    </location>
</feature>
<dbReference type="GO" id="GO:0006622">
    <property type="term" value="P:protein targeting to lysosome"/>
    <property type="evidence" value="ECO:0007669"/>
    <property type="project" value="TreeGrafter"/>
</dbReference>
<dbReference type="FunFam" id="3.30.1520.10:FF:000011">
    <property type="entry name" value="Putative sorting nexin-16"/>
    <property type="match status" value="1"/>
</dbReference>
<keyword evidence="13" id="KW-0458">Lysosome</keyword>
<feature type="compositionally biased region" description="Acidic residues" evidence="17">
    <location>
        <begin position="148"/>
        <end position="163"/>
    </location>
</feature>
<evidence type="ECO:0000313" key="20">
    <source>
        <dbReference type="Proteomes" id="UP001374579"/>
    </source>
</evidence>
<evidence type="ECO:0000256" key="7">
    <source>
        <dbReference type="ARBA" id="ARBA00022553"/>
    </source>
</evidence>
<evidence type="ECO:0000259" key="18">
    <source>
        <dbReference type="PROSITE" id="PS50195"/>
    </source>
</evidence>
<dbReference type="SMART" id="SM00312">
    <property type="entry name" value="PX"/>
    <property type="match status" value="1"/>
</dbReference>
<feature type="compositionally biased region" description="Polar residues" evidence="17">
    <location>
        <begin position="31"/>
        <end position="60"/>
    </location>
</feature>
<dbReference type="EMBL" id="JBAMIC010000002">
    <property type="protein sequence ID" value="KAK7113521.1"/>
    <property type="molecule type" value="Genomic_DNA"/>
</dbReference>
<evidence type="ECO:0000256" key="6">
    <source>
        <dbReference type="ARBA" id="ARBA00022490"/>
    </source>
</evidence>
<evidence type="ECO:0000256" key="15">
    <source>
        <dbReference type="ARBA" id="ARBA00071931"/>
    </source>
</evidence>
<evidence type="ECO:0000313" key="19">
    <source>
        <dbReference type="EMBL" id="KAK7113521.1"/>
    </source>
</evidence>
<evidence type="ECO:0000256" key="14">
    <source>
        <dbReference type="ARBA" id="ARBA00063452"/>
    </source>
</evidence>
<keyword evidence="9" id="KW-0653">Protein transport</keyword>
<protein>
    <recommendedName>
        <fullName evidence="15">Sorting nexin-16</fullName>
    </recommendedName>
</protein>
<feature type="compositionally biased region" description="Polar residues" evidence="17">
    <location>
        <begin position="72"/>
        <end position="102"/>
    </location>
</feature>
<comment type="subunit">
    <text evidence="14">Homooligomer. Interacts with EGFR.</text>
</comment>
<organism evidence="19 20">
    <name type="scientific">Littorina saxatilis</name>
    <dbReference type="NCBI Taxonomy" id="31220"/>
    <lineage>
        <taxon>Eukaryota</taxon>
        <taxon>Metazoa</taxon>
        <taxon>Spiralia</taxon>
        <taxon>Lophotrochozoa</taxon>
        <taxon>Mollusca</taxon>
        <taxon>Gastropoda</taxon>
        <taxon>Caenogastropoda</taxon>
        <taxon>Littorinimorpha</taxon>
        <taxon>Littorinoidea</taxon>
        <taxon>Littorinidae</taxon>
        <taxon>Littorina</taxon>
    </lineage>
</organism>
<feature type="region of interest" description="Disordered" evidence="17">
    <location>
        <begin position="351"/>
        <end position="407"/>
    </location>
</feature>
<dbReference type="PANTHER" id="PTHR22999">
    <property type="entry name" value="PX SERINE/THREONINE KINASE PXK"/>
    <property type="match status" value="1"/>
</dbReference>
<evidence type="ECO:0000256" key="1">
    <source>
        <dbReference type="ARBA" id="ARBA00004146"/>
    </source>
</evidence>